<evidence type="ECO:0000256" key="9">
    <source>
        <dbReference type="ARBA" id="ARBA00022840"/>
    </source>
</evidence>
<evidence type="ECO:0000256" key="5">
    <source>
        <dbReference type="ARBA" id="ARBA00017477"/>
    </source>
</evidence>
<evidence type="ECO:0000256" key="1">
    <source>
        <dbReference type="ARBA" id="ARBA00001946"/>
    </source>
</evidence>
<evidence type="ECO:0000256" key="13">
    <source>
        <dbReference type="RuleBase" id="RU003784"/>
    </source>
</evidence>
<dbReference type="GO" id="GO:0005524">
    <property type="term" value="F:ATP binding"/>
    <property type="evidence" value="ECO:0007669"/>
    <property type="project" value="UniProtKB-KW"/>
</dbReference>
<dbReference type="AlphaFoldDB" id="A0A5E6MBA4"/>
<sequence length="262" mass="29424">MDSMQVYRGLDRGTAKPSREERVRFSYGGVDLVDWREPFSVAQYREHAHAFLKACTSQGRPIIVVGGTGLYYRSMVQGLCQAPPGNALLRQELEALSTAELGGRLQAIDPGAAARIDLCNPRRLIRAIEVKETTGISLLDWQKETTRPLLARHRTLWVERPLAALRERIAARVRKMLASGWIEEVADRLREGGAATLSRCPAIGYASIAQFLVQGGSRTTLEETIARDTFRYARKQLTWFRKEATVSQHVIFEEHGPLPRVL</sequence>
<organism evidence="15 16">
    <name type="scientific">Methylacidimicrobium tartarophylax</name>
    <dbReference type="NCBI Taxonomy" id="1041768"/>
    <lineage>
        <taxon>Bacteria</taxon>
        <taxon>Pseudomonadati</taxon>
        <taxon>Verrucomicrobiota</taxon>
        <taxon>Methylacidimicrobium</taxon>
    </lineage>
</organism>
<keyword evidence="6 14" id="KW-0808">Transferase</keyword>
<dbReference type="GO" id="GO:0052381">
    <property type="term" value="F:tRNA dimethylallyltransferase activity"/>
    <property type="evidence" value="ECO:0007669"/>
    <property type="project" value="UniProtKB-EC"/>
</dbReference>
<keyword evidence="16" id="KW-1185">Reference proteome</keyword>
<evidence type="ECO:0000256" key="10">
    <source>
        <dbReference type="ARBA" id="ARBA00022842"/>
    </source>
</evidence>
<evidence type="ECO:0000256" key="6">
    <source>
        <dbReference type="ARBA" id="ARBA00022679"/>
    </source>
</evidence>
<dbReference type="GO" id="GO:0006400">
    <property type="term" value="P:tRNA modification"/>
    <property type="evidence" value="ECO:0007669"/>
    <property type="project" value="TreeGrafter"/>
</dbReference>
<gene>
    <name evidence="15" type="primary">miaA</name>
    <name evidence="15" type="synonym">TRIT1</name>
    <name evidence="15" type="ORF">MAMT_00427</name>
</gene>
<evidence type="ECO:0000256" key="3">
    <source>
        <dbReference type="ARBA" id="ARBA00005842"/>
    </source>
</evidence>
<evidence type="ECO:0000256" key="7">
    <source>
        <dbReference type="ARBA" id="ARBA00022694"/>
    </source>
</evidence>
<reference evidence="15 16" key="1">
    <citation type="submission" date="2019-09" db="EMBL/GenBank/DDBJ databases">
        <authorList>
            <person name="Cremers G."/>
        </authorList>
    </citation>
    <scope>NUCLEOTIDE SEQUENCE [LARGE SCALE GENOMIC DNA]</scope>
    <source>
        <strain evidence="15">4A</strain>
    </source>
</reference>
<keyword evidence="8 14" id="KW-0547">Nucleotide-binding</keyword>
<evidence type="ECO:0000256" key="14">
    <source>
        <dbReference type="RuleBase" id="RU003785"/>
    </source>
</evidence>
<dbReference type="PANTHER" id="PTHR11088:SF60">
    <property type="entry name" value="TRNA DIMETHYLALLYLTRANSFERASE"/>
    <property type="match status" value="1"/>
</dbReference>
<dbReference type="Pfam" id="PF01715">
    <property type="entry name" value="IPPT"/>
    <property type="match status" value="1"/>
</dbReference>
<dbReference type="PANTHER" id="PTHR11088">
    <property type="entry name" value="TRNA DIMETHYLALLYLTRANSFERASE"/>
    <property type="match status" value="1"/>
</dbReference>
<evidence type="ECO:0000256" key="8">
    <source>
        <dbReference type="ARBA" id="ARBA00022741"/>
    </source>
</evidence>
<keyword evidence="9 14" id="KW-0067">ATP-binding</keyword>
<comment type="catalytic activity">
    <reaction evidence="11 12">
        <text>adenosine(37) in tRNA + dimethylallyl diphosphate = N(6)-dimethylallyladenosine(37) in tRNA + diphosphate</text>
        <dbReference type="Rhea" id="RHEA:26482"/>
        <dbReference type="Rhea" id="RHEA-COMP:10162"/>
        <dbReference type="Rhea" id="RHEA-COMP:10375"/>
        <dbReference type="ChEBI" id="CHEBI:33019"/>
        <dbReference type="ChEBI" id="CHEBI:57623"/>
        <dbReference type="ChEBI" id="CHEBI:74411"/>
        <dbReference type="ChEBI" id="CHEBI:74415"/>
        <dbReference type="EC" id="2.5.1.75"/>
    </reaction>
</comment>
<dbReference type="EMBL" id="CABFVA020000014">
    <property type="protein sequence ID" value="VVM05035.1"/>
    <property type="molecule type" value="Genomic_DNA"/>
</dbReference>
<comment type="cofactor">
    <cofactor evidence="1">
        <name>Mg(2+)</name>
        <dbReference type="ChEBI" id="CHEBI:18420"/>
    </cofactor>
</comment>
<evidence type="ECO:0000313" key="16">
    <source>
        <dbReference type="Proteomes" id="UP000334923"/>
    </source>
</evidence>
<dbReference type="Gene3D" id="3.40.50.300">
    <property type="entry name" value="P-loop containing nucleotide triphosphate hydrolases"/>
    <property type="match status" value="1"/>
</dbReference>
<evidence type="ECO:0000256" key="4">
    <source>
        <dbReference type="ARBA" id="ARBA00012665"/>
    </source>
</evidence>
<dbReference type="Gene3D" id="1.10.20.140">
    <property type="match status" value="1"/>
</dbReference>
<evidence type="ECO:0000256" key="2">
    <source>
        <dbReference type="ARBA" id="ARBA00003213"/>
    </source>
</evidence>
<comment type="similarity">
    <text evidence="3 14">Belongs to the IPP transferase family.</text>
</comment>
<evidence type="ECO:0000313" key="15">
    <source>
        <dbReference type="EMBL" id="VVM05035.1"/>
    </source>
</evidence>
<dbReference type="EC" id="2.5.1.75" evidence="4 12"/>
<evidence type="ECO:0000256" key="11">
    <source>
        <dbReference type="ARBA" id="ARBA00049563"/>
    </source>
</evidence>
<dbReference type="InterPro" id="IPR039657">
    <property type="entry name" value="Dimethylallyltransferase"/>
</dbReference>
<protein>
    <recommendedName>
        <fullName evidence="5 12">tRNA dimethylallyltransferase</fullName>
        <ecNumber evidence="4 12">2.5.1.75</ecNumber>
    </recommendedName>
</protein>
<dbReference type="InterPro" id="IPR018022">
    <property type="entry name" value="IPT"/>
</dbReference>
<dbReference type="NCBIfam" id="TIGR00174">
    <property type="entry name" value="miaA"/>
    <property type="match status" value="1"/>
</dbReference>
<dbReference type="InterPro" id="IPR027417">
    <property type="entry name" value="P-loop_NTPase"/>
</dbReference>
<comment type="function">
    <text evidence="2 13">Catalyzes the transfer of a dimethylallyl group onto the adenine at position 37 in tRNAs that read codons beginning with uridine, leading to the formation of N6-(dimethylallyl)adenosine (i(6)A).</text>
</comment>
<dbReference type="Proteomes" id="UP000334923">
    <property type="component" value="Unassembled WGS sequence"/>
</dbReference>
<accession>A0A5E6MBA4</accession>
<evidence type="ECO:0000256" key="12">
    <source>
        <dbReference type="RuleBase" id="RU003783"/>
    </source>
</evidence>
<keyword evidence="10" id="KW-0460">Magnesium</keyword>
<keyword evidence="7 12" id="KW-0819">tRNA processing</keyword>
<proteinExistence type="inferred from homology"/>
<name>A0A5E6MBA4_9BACT</name>